<evidence type="ECO:0000256" key="4">
    <source>
        <dbReference type="ARBA" id="ARBA00022692"/>
    </source>
</evidence>
<dbReference type="SUPFAM" id="SSF56935">
    <property type="entry name" value="Porins"/>
    <property type="match status" value="1"/>
</dbReference>
<keyword evidence="6 7" id="KW-0998">Cell outer membrane</keyword>
<dbReference type="RefSeq" id="WP_168873080.1">
    <property type="nucleotide sequence ID" value="NZ_JABAIA010000002.1"/>
</dbReference>
<evidence type="ECO:0000256" key="8">
    <source>
        <dbReference type="SAM" id="SignalP"/>
    </source>
</evidence>
<dbReference type="PROSITE" id="PS52016">
    <property type="entry name" value="TONB_DEPENDENT_REC_3"/>
    <property type="match status" value="1"/>
</dbReference>
<evidence type="ECO:0000256" key="1">
    <source>
        <dbReference type="ARBA" id="ARBA00004571"/>
    </source>
</evidence>
<dbReference type="Pfam" id="PF07715">
    <property type="entry name" value="Plug"/>
    <property type="match status" value="1"/>
</dbReference>
<keyword evidence="5 7" id="KW-0472">Membrane</keyword>
<dbReference type="InterPro" id="IPR039426">
    <property type="entry name" value="TonB-dep_rcpt-like"/>
</dbReference>
<dbReference type="AlphaFoldDB" id="A0A847RJK5"/>
<dbReference type="InterPro" id="IPR023996">
    <property type="entry name" value="TonB-dep_OMP_SusC/RagA"/>
</dbReference>
<dbReference type="GO" id="GO:0009279">
    <property type="term" value="C:cell outer membrane"/>
    <property type="evidence" value="ECO:0007669"/>
    <property type="project" value="UniProtKB-SubCell"/>
</dbReference>
<evidence type="ECO:0000313" key="10">
    <source>
        <dbReference type="EMBL" id="NLR67199.1"/>
    </source>
</evidence>
<keyword evidence="11" id="KW-1185">Reference proteome</keyword>
<dbReference type="SUPFAM" id="SSF49464">
    <property type="entry name" value="Carboxypeptidase regulatory domain-like"/>
    <property type="match status" value="1"/>
</dbReference>
<dbReference type="InterPro" id="IPR037066">
    <property type="entry name" value="Plug_dom_sf"/>
</dbReference>
<keyword evidence="2 7" id="KW-0813">Transport</keyword>
<dbReference type="EMBL" id="JABAIA010000002">
    <property type="protein sequence ID" value="NLR67199.1"/>
    <property type="molecule type" value="Genomic_DNA"/>
</dbReference>
<sequence length="1151" mass="126168">MRVNIRQSRKDRPTKTVWLLLLSQLCAGGLLAQNTHPAAIGIIKNANSEVLARVMVRVENADNQVLANTLTNDKGIFTFPKLPAGGPYRFVFNCAGYTTDTLKGYTINDSSKLSLSVVMKKKVEELEQVLVTALGIKREKKALGFSVEEVGGKEFTRVTQENLLNSMSGKVAGVTINSTGGPGSSVSMIIRGATSLSSDNQPLFVVDGVPLANTINNVSQIGQDNKVDYGNAISDINPDNIESVTILKGPSAAALYGSRAGNGVVLITTKTGKKVNRATVNASVNTVFDIPYKFLKWQTKFGSGQFSGIPVSRSGNMLTNPFGTIITENVDGTFGAELDMGYEEVQWNSPKDQNGKAIPMPLVSHKNNVKNFVNTGMTTTTAVSLANNNDRIAYRVGYANMTSKGIIPNTDLFKNALNLNSSLQANSKLSFSTNVDFSRTNSNNRPAGDRGANPLQAAYTISPHIDIRDLKDYWMPGQEGLQQRTQANGVFNNPYFLAYEVKNAFVRDRVFGNIRADWKILPSLSFMARYSLDTYNEKRETKIANSYINNPGGAYGIINLSNFERNIDVLLTYKKDVGNFDFSVSAGGNKRYQTGKNIITSTKDGTGLNTPGVYTIQNIAPQNLNYNSTMFEKGVNSIYGMLNVGYKGMAYLDVTGRTDWSSTLPNAAAYFYPAASLSLLVNEMAHLTSDDINLIKIRAGAAQVGNDASPYQLLATLYNAGAWGNIPRLSTSGNLLNPFLKPEIATSYEGGVDINLFKNRLRFAATYYMVESKNQIFSPKTAPSSGFSSRNINAGLLRSRGVELTVGGTPVQQKNWRWDVNMNFTRNRTKIISLPDDLPYYTLWEEGKGGAWTYVGEDIGDIYDAQMVTVTDKSSPYYGYPLLDNTGKWQSIDATNSRNKIGNFNPNFIMGLQTTLSYKNFTLSMTFDWRNGGDFVSQTYRYGEEKGNSQLFLDKLINPGNMKGQELRDYLVSHQDELIIPGGNKFPLVGGPTPEYNGYGFAYGPYVLPYGGVFIPGVRAKGYDANGNPTGYIENLGGQGTTTLPYAGSTAWSFTRAFLFPASYLKLREVSLSYELPKRLLSGVKVQNASVSVYSRNIILWTAAKIGIDPENAYQPSTTVQGSGMQFMQGIERYNVTPWSIPMGAKLNVTF</sequence>
<dbReference type="NCBIfam" id="TIGR04056">
    <property type="entry name" value="OMP_RagA_SusC"/>
    <property type="match status" value="1"/>
</dbReference>
<evidence type="ECO:0000256" key="2">
    <source>
        <dbReference type="ARBA" id="ARBA00022448"/>
    </source>
</evidence>
<dbReference type="Gene3D" id="2.60.40.1120">
    <property type="entry name" value="Carboxypeptidase-like, regulatory domain"/>
    <property type="match status" value="1"/>
</dbReference>
<comment type="subcellular location">
    <subcellularLocation>
        <location evidence="1 7">Cell outer membrane</location>
        <topology evidence="1 7">Multi-pass membrane protein</topology>
    </subcellularLocation>
</comment>
<dbReference type="Gene3D" id="2.170.130.10">
    <property type="entry name" value="TonB-dependent receptor, plug domain"/>
    <property type="match status" value="1"/>
</dbReference>
<protein>
    <submittedName>
        <fullName evidence="10">SusC/RagA family TonB-linked outer membrane protein</fullName>
    </submittedName>
</protein>
<dbReference type="NCBIfam" id="TIGR04057">
    <property type="entry name" value="SusC_RagA_signa"/>
    <property type="match status" value="1"/>
</dbReference>
<comment type="caution">
    <text evidence="10">The sequence shown here is derived from an EMBL/GenBank/DDBJ whole genome shotgun (WGS) entry which is preliminary data.</text>
</comment>
<dbReference type="Proteomes" id="UP000570474">
    <property type="component" value="Unassembled WGS sequence"/>
</dbReference>
<dbReference type="Gene3D" id="2.40.170.20">
    <property type="entry name" value="TonB-dependent receptor, beta-barrel domain"/>
    <property type="match status" value="1"/>
</dbReference>
<dbReference type="Pfam" id="PF13620">
    <property type="entry name" value="CarboxypepD_reg"/>
    <property type="match status" value="1"/>
</dbReference>
<feature type="chain" id="PRO_5032673937" evidence="8">
    <location>
        <begin position="33"/>
        <end position="1151"/>
    </location>
</feature>
<dbReference type="InterPro" id="IPR012910">
    <property type="entry name" value="Plug_dom"/>
</dbReference>
<keyword evidence="8" id="KW-0732">Signal</keyword>
<proteinExistence type="inferred from homology"/>
<evidence type="ECO:0000256" key="7">
    <source>
        <dbReference type="PROSITE-ProRule" id="PRU01360"/>
    </source>
</evidence>
<keyword evidence="3 7" id="KW-1134">Transmembrane beta strand</keyword>
<accession>A0A847RJK5</accession>
<name>A0A847RJK5_9BACT</name>
<evidence type="ECO:0000259" key="9">
    <source>
        <dbReference type="Pfam" id="PF07715"/>
    </source>
</evidence>
<organism evidence="10 11">
    <name type="scientific">Chitinophaga varians</name>
    <dbReference type="NCBI Taxonomy" id="2202339"/>
    <lineage>
        <taxon>Bacteria</taxon>
        <taxon>Pseudomonadati</taxon>
        <taxon>Bacteroidota</taxon>
        <taxon>Chitinophagia</taxon>
        <taxon>Chitinophagales</taxon>
        <taxon>Chitinophagaceae</taxon>
        <taxon>Chitinophaga</taxon>
    </lineage>
</organism>
<gene>
    <name evidence="10" type="ORF">HGH92_23025</name>
</gene>
<feature type="signal peptide" evidence="8">
    <location>
        <begin position="1"/>
        <end position="32"/>
    </location>
</feature>
<feature type="domain" description="TonB-dependent receptor plug" evidence="9">
    <location>
        <begin position="141"/>
        <end position="264"/>
    </location>
</feature>
<dbReference type="InterPro" id="IPR036942">
    <property type="entry name" value="Beta-barrel_TonB_sf"/>
</dbReference>
<evidence type="ECO:0000313" key="11">
    <source>
        <dbReference type="Proteomes" id="UP000570474"/>
    </source>
</evidence>
<evidence type="ECO:0000256" key="6">
    <source>
        <dbReference type="ARBA" id="ARBA00023237"/>
    </source>
</evidence>
<reference evidence="10 11" key="1">
    <citation type="submission" date="2020-04" db="EMBL/GenBank/DDBJ databases">
        <authorList>
            <person name="Yin C."/>
        </authorList>
    </citation>
    <scope>NUCLEOTIDE SEQUENCE [LARGE SCALE GENOMIC DNA]</scope>
    <source>
        <strain evidence="10 11">Ae27</strain>
    </source>
</reference>
<evidence type="ECO:0000256" key="5">
    <source>
        <dbReference type="ARBA" id="ARBA00023136"/>
    </source>
</evidence>
<keyword evidence="4 7" id="KW-0812">Transmembrane</keyword>
<dbReference type="InterPro" id="IPR023997">
    <property type="entry name" value="TonB-dep_OMP_SusC/RagA_CS"/>
</dbReference>
<evidence type="ECO:0000256" key="3">
    <source>
        <dbReference type="ARBA" id="ARBA00022452"/>
    </source>
</evidence>
<dbReference type="InterPro" id="IPR008969">
    <property type="entry name" value="CarboxyPept-like_regulatory"/>
</dbReference>
<comment type="similarity">
    <text evidence="7">Belongs to the TonB-dependent receptor family.</text>
</comment>